<name>A0A7W0DID4_9ACTN</name>
<accession>A0A7W0DID4</accession>
<dbReference type="PANTHER" id="PTHR30383">
    <property type="entry name" value="THIOESTERASE 1/PROTEASE 1/LYSOPHOSPHOLIPASE L1"/>
    <property type="match status" value="1"/>
</dbReference>
<protein>
    <recommendedName>
        <fullName evidence="1">SGNH hydrolase-type esterase domain-containing protein</fullName>
    </recommendedName>
</protein>
<dbReference type="AlphaFoldDB" id="A0A7W0DID4"/>
<dbReference type="Proteomes" id="UP000545761">
    <property type="component" value="Unassembled WGS sequence"/>
</dbReference>
<dbReference type="Gene3D" id="3.40.50.1110">
    <property type="entry name" value="SGNH hydrolase"/>
    <property type="match status" value="1"/>
</dbReference>
<organism evidence="2 3">
    <name type="scientific">Streptomyces himalayensis subsp. himalayensis</name>
    <dbReference type="NCBI Taxonomy" id="2756131"/>
    <lineage>
        <taxon>Bacteria</taxon>
        <taxon>Bacillati</taxon>
        <taxon>Actinomycetota</taxon>
        <taxon>Actinomycetes</taxon>
        <taxon>Kitasatosporales</taxon>
        <taxon>Streptomycetaceae</taxon>
        <taxon>Streptomyces</taxon>
        <taxon>Streptomyces himalayensis</taxon>
    </lineage>
</organism>
<dbReference type="InterPro" id="IPR051532">
    <property type="entry name" value="Ester_Hydrolysis_Enzymes"/>
</dbReference>
<dbReference type="Pfam" id="PF13472">
    <property type="entry name" value="Lipase_GDSL_2"/>
    <property type="match status" value="1"/>
</dbReference>
<dbReference type="InterPro" id="IPR036514">
    <property type="entry name" value="SGNH_hydro_sf"/>
</dbReference>
<dbReference type="InterPro" id="IPR013830">
    <property type="entry name" value="SGNH_hydro"/>
</dbReference>
<dbReference type="RefSeq" id="WP_181656518.1">
    <property type="nucleotide sequence ID" value="NZ_JACEHE010000003.1"/>
</dbReference>
<comment type="caution">
    <text evidence="2">The sequence shown here is derived from an EMBL/GenBank/DDBJ whole genome shotgun (WGS) entry which is preliminary data.</text>
</comment>
<evidence type="ECO:0000313" key="3">
    <source>
        <dbReference type="Proteomes" id="UP000545761"/>
    </source>
</evidence>
<feature type="domain" description="SGNH hydrolase-type esterase" evidence="1">
    <location>
        <begin position="18"/>
        <end position="116"/>
    </location>
</feature>
<gene>
    <name evidence="2" type="ORF">H1D24_07035</name>
</gene>
<sequence length="131" mass="14312">MPAASDAYGWNYADSRADSDRRADVIVVNQGTNDAAFGSDEFRTAYRAYLDKLRTAAPHARILALRPFNGAHAEDIAAVVAQLADARTEFVDTTDWLSPADGDFNGTVHPSSQGHRKVADRLIDLLAKEHQ</sequence>
<proteinExistence type="predicted"/>
<evidence type="ECO:0000313" key="2">
    <source>
        <dbReference type="EMBL" id="MBA2945578.1"/>
    </source>
</evidence>
<reference evidence="2 3" key="1">
    <citation type="submission" date="2020-07" db="EMBL/GenBank/DDBJ databases">
        <title>Streptomyces isolated from Indian soil.</title>
        <authorList>
            <person name="Mandal S."/>
            <person name="Maiti P.K."/>
        </authorList>
    </citation>
    <scope>NUCLEOTIDE SEQUENCE [LARGE SCALE GENOMIC DNA]</scope>
    <source>
        <strain evidence="2 3">PSKA28</strain>
    </source>
</reference>
<dbReference type="EMBL" id="JACEHE010000003">
    <property type="protein sequence ID" value="MBA2945578.1"/>
    <property type="molecule type" value="Genomic_DNA"/>
</dbReference>
<dbReference type="PANTHER" id="PTHR30383:SF29">
    <property type="entry name" value="SGNH HYDROLASE-TYPE ESTERASE DOMAIN-CONTAINING PROTEIN"/>
    <property type="match status" value="1"/>
</dbReference>
<dbReference type="SUPFAM" id="SSF52266">
    <property type="entry name" value="SGNH hydrolase"/>
    <property type="match status" value="1"/>
</dbReference>
<evidence type="ECO:0000259" key="1">
    <source>
        <dbReference type="Pfam" id="PF13472"/>
    </source>
</evidence>